<dbReference type="RefSeq" id="WP_317994592.1">
    <property type="nucleotide sequence ID" value="NZ_AP025523.1"/>
</dbReference>
<dbReference type="Proteomes" id="UP001317532">
    <property type="component" value="Chromosome"/>
</dbReference>
<accession>A0AAN1XXW6</accession>
<protein>
    <submittedName>
        <fullName evidence="1">Uncharacterized protein</fullName>
    </submittedName>
</protein>
<dbReference type="KEGG" id="vab:WPS_22450"/>
<reference evidence="1 2" key="1">
    <citation type="journal article" date="2022" name="ISME Commun">
        <title>Vulcanimicrobium alpinus gen. nov. sp. nov., the first cultivated representative of the candidate phylum 'Eremiobacterota', is a metabolically versatile aerobic anoxygenic phototroph.</title>
        <authorList>
            <person name="Yabe S."/>
            <person name="Muto K."/>
            <person name="Abe K."/>
            <person name="Yokota A."/>
            <person name="Staudigel H."/>
            <person name="Tebo B.M."/>
        </authorList>
    </citation>
    <scope>NUCLEOTIDE SEQUENCE [LARGE SCALE GENOMIC DNA]</scope>
    <source>
        <strain evidence="1 2">WC8-2</strain>
    </source>
</reference>
<gene>
    <name evidence="1" type="ORF">WPS_22450</name>
</gene>
<sequence>MDRVQLRTDPPPAQDNACWHCGTSVAGRKVARYLYPGDRPRTAIIEDWHACRCGAYQNVRRPSEITVSSLDRT</sequence>
<name>A0AAN1XXW6_UNVUL</name>
<proteinExistence type="predicted"/>
<dbReference type="AlphaFoldDB" id="A0AAN1XXW6"/>
<evidence type="ECO:0000313" key="1">
    <source>
        <dbReference type="EMBL" id="BDE06969.1"/>
    </source>
</evidence>
<dbReference type="EMBL" id="AP025523">
    <property type="protein sequence ID" value="BDE06969.1"/>
    <property type="molecule type" value="Genomic_DNA"/>
</dbReference>
<organism evidence="1 2">
    <name type="scientific">Vulcanimicrobium alpinum</name>
    <dbReference type="NCBI Taxonomy" id="3016050"/>
    <lineage>
        <taxon>Bacteria</taxon>
        <taxon>Bacillati</taxon>
        <taxon>Vulcanimicrobiota</taxon>
        <taxon>Vulcanimicrobiia</taxon>
        <taxon>Vulcanimicrobiales</taxon>
        <taxon>Vulcanimicrobiaceae</taxon>
        <taxon>Vulcanimicrobium</taxon>
    </lineage>
</organism>
<keyword evidence="2" id="KW-1185">Reference proteome</keyword>
<evidence type="ECO:0000313" key="2">
    <source>
        <dbReference type="Proteomes" id="UP001317532"/>
    </source>
</evidence>